<proteinExistence type="predicted"/>
<gene>
    <name evidence="1" type="ORF">AMECASPLE_023474</name>
</gene>
<protein>
    <submittedName>
        <fullName evidence="1">Uncharacterized protein</fullName>
    </submittedName>
</protein>
<accession>A0ABV0Z3P9</accession>
<evidence type="ECO:0000313" key="2">
    <source>
        <dbReference type="Proteomes" id="UP001469553"/>
    </source>
</evidence>
<reference evidence="1 2" key="1">
    <citation type="submission" date="2021-06" db="EMBL/GenBank/DDBJ databases">
        <authorList>
            <person name="Palmer J.M."/>
        </authorList>
    </citation>
    <scope>NUCLEOTIDE SEQUENCE [LARGE SCALE GENOMIC DNA]</scope>
    <source>
        <strain evidence="1 2">AS_MEX2019</strain>
        <tissue evidence="1">Muscle</tissue>
    </source>
</reference>
<sequence length="131" mass="14134">MAVLPGISQTPPNALHTMLHQLACCQTAGNAEAPDYHAAIRVFLISALEIFTSAAVSGPDFCVMAAMGVLSLMRCCVCVSAKWTFTQAQRSPVVLIPDFYRSCQKNSHWPGKGEGDPSLGYFYHSVPSKVD</sequence>
<dbReference type="EMBL" id="JAHRIP010049187">
    <property type="protein sequence ID" value="MEQ2300260.1"/>
    <property type="molecule type" value="Genomic_DNA"/>
</dbReference>
<name>A0ABV0Z3P9_9TELE</name>
<dbReference type="Proteomes" id="UP001469553">
    <property type="component" value="Unassembled WGS sequence"/>
</dbReference>
<organism evidence="1 2">
    <name type="scientific">Ameca splendens</name>
    <dbReference type="NCBI Taxonomy" id="208324"/>
    <lineage>
        <taxon>Eukaryota</taxon>
        <taxon>Metazoa</taxon>
        <taxon>Chordata</taxon>
        <taxon>Craniata</taxon>
        <taxon>Vertebrata</taxon>
        <taxon>Euteleostomi</taxon>
        <taxon>Actinopterygii</taxon>
        <taxon>Neopterygii</taxon>
        <taxon>Teleostei</taxon>
        <taxon>Neoteleostei</taxon>
        <taxon>Acanthomorphata</taxon>
        <taxon>Ovalentaria</taxon>
        <taxon>Atherinomorphae</taxon>
        <taxon>Cyprinodontiformes</taxon>
        <taxon>Goodeidae</taxon>
        <taxon>Ameca</taxon>
    </lineage>
</organism>
<comment type="caution">
    <text evidence="1">The sequence shown here is derived from an EMBL/GenBank/DDBJ whole genome shotgun (WGS) entry which is preliminary data.</text>
</comment>
<keyword evidence="2" id="KW-1185">Reference proteome</keyword>
<evidence type="ECO:0000313" key="1">
    <source>
        <dbReference type="EMBL" id="MEQ2300260.1"/>
    </source>
</evidence>